<comment type="caution">
    <text evidence="1">The sequence shown here is derived from an EMBL/GenBank/DDBJ whole genome shotgun (WGS) entry which is preliminary data.</text>
</comment>
<evidence type="ECO:0000313" key="2">
    <source>
        <dbReference type="Proteomes" id="UP000805614"/>
    </source>
</evidence>
<dbReference type="PANTHER" id="PTHR41244">
    <property type="entry name" value="RHAMNAN SYNTHESIS F"/>
    <property type="match status" value="1"/>
</dbReference>
<protein>
    <submittedName>
        <fullName evidence="1">Glycoside hydrolase family 99-like domain-containing protein</fullName>
    </submittedName>
</protein>
<dbReference type="Proteomes" id="UP000805614">
    <property type="component" value="Unassembled WGS sequence"/>
</dbReference>
<dbReference type="RefSeq" id="WP_187244323.1">
    <property type="nucleotide sequence ID" value="NZ_BAAAOK010000005.1"/>
</dbReference>
<dbReference type="Gene3D" id="3.20.20.80">
    <property type="entry name" value="Glycosidases"/>
    <property type="match status" value="1"/>
</dbReference>
<evidence type="ECO:0000313" key="1">
    <source>
        <dbReference type="EMBL" id="MBC6467311.1"/>
    </source>
</evidence>
<sequence length="69" mass="7944">MPTFTGNTPVEFRRALGTARDFVERPGHELEIVMINAWNEWTEGNYREPDVEYGMAYLDALRAVSKAPR</sequence>
<organism evidence="1 2">
    <name type="scientific">Actinomadura alba</name>
    <dbReference type="NCBI Taxonomy" id="406431"/>
    <lineage>
        <taxon>Bacteria</taxon>
        <taxon>Bacillati</taxon>
        <taxon>Actinomycetota</taxon>
        <taxon>Actinomycetes</taxon>
        <taxon>Streptosporangiales</taxon>
        <taxon>Thermomonosporaceae</taxon>
        <taxon>Actinomadura</taxon>
    </lineage>
</organism>
<proteinExistence type="predicted"/>
<accession>A0ABR7LR45</accession>
<gene>
    <name evidence="1" type="ORF">HKK74_17670</name>
</gene>
<dbReference type="Pfam" id="PF14307">
    <property type="entry name" value="Glyco_tran_WbsX"/>
    <property type="match status" value="1"/>
</dbReference>
<dbReference type="InterPro" id="IPR032719">
    <property type="entry name" value="WbsX"/>
</dbReference>
<name>A0ABR7LR45_9ACTN</name>
<dbReference type="PANTHER" id="PTHR41244:SF1">
    <property type="entry name" value="GLYCOSYLTRANSFERASE"/>
    <property type="match status" value="1"/>
</dbReference>
<reference evidence="1 2" key="1">
    <citation type="submission" date="2020-06" db="EMBL/GenBank/DDBJ databases">
        <title>Actinomadura xiongansis sp. nov., isolated from soil of Baiyangdian.</title>
        <authorList>
            <person name="Zhang X."/>
        </authorList>
    </citation>
    <scope>NUCLEOTIDE SEQUENCE [LARGE SCALE GENOMIC DNA]</scope>
    <source>
        <strain evidence="1 2">HBUM206468</strain>
    </source>
</reference>
<keyword evidence="2" id="KW-1185">Reference proteome</keyword>
<dbReference type="EMBL" id="JABVEC010000012">
    <property type="protein sequence ID" value="MBC6467311.1"/>
    <property type="molecule type" value="Genomic_DNA"/>
</dbReference>